<dbReference type="Pfam" id="PF08906">
    <property type="entry name" value="T6SS_Tdi1_C"/>
    <property type="match status" value="1"/>
</dbReference>
<proteinExistence type="predicted"/>
<reference evidence="3 4" key="1">
    <citation type="journal article" date="2024" name="Int. J. Syst. Evol. Microbiol.">
        <title>Lacrimispora brassicae sp. nov. isolated from fermented cabbage, and proposal of Clostridium indicum Gundawar et al. 2019 and Clostridium methoxybenzovorans Mechichi et al. 1999 as heterotypic synonyms of Lacrimispora amygdalina (Parshina et al. 2003) Haas and Blanchard 2020 and Lacrimispora indolis (McClung and McCoy 1957) Haas and Blanchard 2020, respectively.</title>
        <authorList>
            <person name="Kobayashi H."/>
            <person name="Tanizawa Y."/>
            <person name="Sakamoto M."/>
            <person name="Ohkuma M."/>
            <person name="Tohno M."/>
        </authorList>
    </citation>
    <scope>NUCLEOTIDE SEQUENCE [LARGE SCALE GENOMIC DNA]</scope>
    <source>
        <strain evidence="3 4">DSM 12857</strain>
    </source>
</reference>
<dbReference type="SUPFAM" id="SSF160631">
    <property type="entry name" value="SMI1/KNR4-like"/>
    <property type="match status" value="1"/>
</dbReference>
<dbReference type="InterPro" id="IPR014983">
    <property type="entry name" value="GAD-rel"/>
</dbReference>
<dbReference type="InterPro" id="IPR037883">
    <property type="entry name" value="Knr4/Smi1-like_sf"/>
</dbReference>
<evidence type="ECO:0000259" key="1">
    <source>
        <dbReference type="Pfam" id="PF08887"/>
    </source>
</evidence>
<sequence>MSKLFFDDFILYQKSDDSIVKEYATKVPSELIEIWKNYGFGTIKGGYLKIINPSEWLDILAESYYVDKESIPIFVTGMGDIIVFDSKGYFMLINYRKKMIKGVGKRINTFFMMLGSESVLDEQFCWNPYLEAVERYGKLEYDECFGYAPLLGLGGAERVENLQKVKIKEHIQIITGFMGPIK</sequence>
<evidence type="ECO:0000259" key="2">
    <source>
        <dbReference type="Pfam" id="PF08906"/>
    </source>
</evidence>
<comment type="caution">
    <text evidence="3">The sequence shown here is derived from an EMBL/GenBank/DDBJ whole genome shotgun (WGS) entry which is preliminary data.</text>
</comment>
<evidence type="ECO:0000313" key="4">
    <source>
        <dbReference type="Proteomes" id="UP001419084"/>
    </source>
</evidence>
<protein>
    <recommendedName>
        <fullName evidence="5">DUF1851 domain-containing protein</fullName>
    </recommendedName>
</protein>
<evidence type="ECO:0000313" key="3">
    <source>
        <dbReference type="EMBL" id="GLB28676.1"/>
    </source>
</evidence>
<name>A0ABQ5M152_9FIRM</name>
<evidence type="ECO:0008006" key="5">
    <source>
        <dbReference type="Google" id="ProtNLM"/>
    </source>
</evidence>
<organism evidence="3 4">
    <name type="scientific">Lacrimispora amygdalina</name>
    <dbReference type="NCBI Taxonomy" id="253257"/>
    <lineage>
        <taxon>Bacteria</taxon>
        <taxon>Bacillati</taxon>
        <taxon>Bacillota</taxon>
        <taxon>Clostridia</taxon>
        <taxon>Lachnospirales</taxon>
        <taxon>Lachnospiraceae</taxon>
        <taxon>Lacrimispora</taxon>
    </lineage>
</organism>
<gene>
    <name evidence="3" type="ORF">LAD12857_05990</name>
</gene>
<dbReference type="EMBL" id="BRPJ01000010">
    <property type="protein sequence ID" value="GLB28676.1"/>
    <property type="molecule type" value="Genomic_DNA"/>
</dbReference>
<dbReference type="Pfam" id="PF08887">
    <property type="entry name" value="GAD-like"/>
    <property type="match status" value="1"/>
</dbReference>
<dbReference type="Proteomes" id="UP001419084">
    <property type="component" value="Unassembled WGS sequence"/>
</dbReference>
<feature type="domain" description="GAD-related" evidence="1">
    <location>
        <begin position="13"/>
        <end position="84"/>
    </location>
</feature>
<dbReference type="RefSeq" id="WP_288826854.1">
    <property type="nucleotide sequence ID" value="NZ_BRPJ01000010.1"/>
</dbReference>
<dbReference type="InterPro" id="IPR015002">
    <property type="entry name" value="T6SS_Tdi1_C"/>
</dbReference>
<keyword evidence="4" id="KW-1185">Reference proteome</keyword>
<accession>A0ABQ5M152</accession>
<feature type="domain" description="T6SS immunity protein Tdi1 C-terminal" evidence="2">
    <location>
        <begin position="107"/>
        <end position="177"/>
    </location>
</feature>